<evidence type="ECO:0000313" key="2">
    <source>
        <dbReference type="EMBL" id="CAK0867968.1"/>
    </source>
</evidence>
<proteinExistence type="predicted"/>
<keyword evidence="1" id="KW-1133">Transmembrane helix</keyword>
<keyword evidence="1" id="KW-0812">Transmembrane</keyword>
<dbReference type="PANTHER" id="PTHR10217">
    <property type="entry name" value="VOLTAGE AND LIGAND GATED POTASSIUM CHANNEL"/>
    <property type="match status" value="1"/>
</dbReference>
<gene>
    <name evidence="2" type="ORF">PCOR1329_LOCUS54777</name>
</gene>
<accession>A0ABN9V7K3</accession>
<feature type="transmembrane region" description="Helical" evidence="1">
    <location>
        <begin position="14"/>
        <end position="35"/>
    </location>
</feature>
<evidence type="ECO:0008006" key="4">
    <source>
        <dbReference type="Google" id="ProtNLM"/>
    </source>
</evidence>
<dbReference type="SUPFAM" id="SSF81324">
    <property type="entry name" value="Voltage-gated potassium channels"/>
    <property type="match status" value="1"/>
</dbReference>
<keyword evidence="3" id="KW-1185">Reference proteome</keyword>
<evidence type="ECO:0000313" key="3">
    <source>
        <dbReference type="Proteomes" id="UP001189429"/>
    </source>
</evidence>
<dbReference type="InterPro" id="IPR050818">
    <property type="entry name" value="KCNH_animal-type"/>
</dbReference>
<dbReference type="PANTHER" id="PTHR10217:SF435">
    <property type="entry name" value="POTASSIUM VOLTAGE-GATED CHANNEL PROTEIN EAG"/>
    <property type="match status" value="1"/>
</dbReference>
<evidence type="ECO:0000256" key="1">
    <source>
        <dbReference type="SAM" id="Phobius"/>
    </source>
</evidence>
<reference evidence="2" key="1">
    <citation type="submission" date="2023-10" db="EMBL/GenBank/DDBJ databases">
        <authorList>
            <person name="Chen Y."/>
            <person name="Shah S."/>
            <person name="Dougan E. K."/>
            <person name="Thang M."/>
            <person name="Chan C."/>
        </authorList>
    </citation>
    <scope>NUCLEOTIDE SEQUENCE [LARGE SCALE GENOMIC DNA]</scope>
</reference>
<protein>
    <recommendedName>
        <fullName evidence="4">Potassium channel domain-containing protein</fullName>
    </recommendedName>
</protein>
<organism evidence="2 3">
    <name type="scientific">Prorocentrum cordatum</name>
    <dbReference type="NCBI Taxonomy" id="2364126"/>
    <lineage>
        <taxon>Eukaryota</taxon>
        <taxon>Sar</taxon>
        <taxon>Alveolata</taxon>
        <taxon>Dinophyceae</taxon>
        <taxon>Prorocentrales</taxon>
        <taxon>Prorocentraceae</taxon>
        <taxon>Prorocentrum</taxon>
    </lineage>
</organism>
<comment type="caution">
    <text evidence="2">The sequence shown here is derived from an EMBL/GenBank/DDBJ whole genome shotgun (WGS) entry which is preliminary data.</text>
</comment>
<dbReference type="Proteomes" id="UP001189429">
    <property type="component" value="Unassembled WGS sequence"/>
</dbReference>
<dbReference type="Gene3D" id="1.10.287.630">
    <property type="entry name" value="Helix hairpin bin"/>
    <property type="match status" value="1"/>
</dbReference>
<dbReference type="EMBL" id="CAUYUJ010016699">
    <property type="protein sequence ID" value="CAK0867968.1"/>
    <property type="molecule type" value="Genomic_DNA"/>
</dbReference>
<name>A0ABN9V7K3_9DINO</name>
<dbReference type="Gene3D" id="1.10.287.70">
    <property type="match status" value="1"/>
</dbReference>
<keyword evidence="1" id="KW-0472">Membrane</keyword>
<sequence length="220" mass="25093">MTTVGYGDIVAQNFGEVCFVLVLLLLASVVFASLMGELTDLIRTLNAQKNSLHEEKVRICQYMRWRNVPKKLAMPLRTHLMWLWEAKAGFDTYEEEIKRMLSPVLKQELSYHIYGHMLRSAPFLQWLRMYEPCLKVWKERGSAQEAMRGAEGGGAAEETWQSWTCWQDMPASAGNSKKPIANCSGYQLSLNSRVAAWVLRGLLREVALSFSFAFPQDYGS</sequence>